<evidence type="ECO:0000256" key="12">
    <source>
        <dbReference type="ARBA" id="ARBA00023125"/>
    </source>
</evidence>
<dbReference type="RefSeq" id="XP_042560868.1">
    <property type="nucleotide sequence ID" value="XM_042704934.1"/>
</dbReference>
<keyword evidence="7" id="KW-0479">Metal-binding</keyword>
<dbReference type="PROSITE" id="PS00841">
    <property type="entry name" value="XPG_1"/>
    <property type="match status" value="1"/>
</dbReference>
<feature type="compositionally biased region" description="Acidic residues" evidence="15">
    <location>
        <begin position="1047"/>
        <end position="1057"/>
    </location>
</feature>
<feature type="region of interest" description="Disordered" evidence="15">
    <location>
        <begin position="557"/>
        <end position="748"/>
    </location>
</feature>
<evidence type="ECO:0000256" key="6">
    <source>
        <dbReference type="ARBA" id="ARBA00022722"/>
    </source>
</evidence>
<dbReference type="FunFam" id="3.40.50.1010:FF:000022">
    <property type="entry name" value="DNA repair protein complementing XP-G cells homolog"/>
    <property type="match status" value="1"/>
</dbReference>
<dbReference type="SMART" id="SM00485">
    <property type="entry name" value="XPGN"/>
    <property type="match status" value="1"/>
</dbReference>
<dbReference type="CDD" id="cd09904">
    <property type="entry name" value="H3TH_XPG"/>
    <property type="match status" value="1"/>
</dbReference>
<dbReference type="GO" id="GO:0005694">
    <property type="term" value="C:chromosome"/>
    <property type="evidence" value="ECO:0007669"/>
    <property type="project" value="UniProtKB-SubCell"/>
</dbReference>
<dbReference type="GO" id="GO:0004520">
    <property type="term" value="F:DNA endonuclease activity"/>
    <property type="evidence" value="ECO:0007669"/>
    <property type="project" value="TreeGrafter"/>
</dbReference>
<name>A0A8M1KG98_CLUHA</name>
<keyword evidence="10" id="KW-0378">Hydrolase</keyword>
<keyword evidence="13" id="KW-0234">DNA repair</keyword>
<evidence type="ECO:0000256" key="3">
    <source>
        <dbReference type="ARBA" id="ARBA00004286"/>
    </source>
</evidence>
<dbReference type="SMART" id="SM00279">
    <property type="entry name" value="HhH2"/>
    <property type="match status" value="1"/>
</dbReference>
<feature type="compositionally biased region" description="Polar residues" evidence="15">
    <location>
        <begin position="582"/>
        <end position="594"/>
    </location>
</feature>
<sequence>MGVHGLWKLLESTGKPINPETLEGRILAVDISIWLNQALKGVRDRDGNTIQNAHLLTLFHRLCKLLFFRIRPVFVFDGEAPLLKRQTLAIRRQRKDEMSQESKKTKEKMLTTFLKRHALKVALGDTSQEAVPSLPTVRRDEADDMFVLPALPAPLQRESRPVSPDEEEAPEWEEAAHPYNSWQEDMYEDPGAVDINSEQFSQLPPEMKHEILKEMKEFSKRRRTMYHTPPEKAGDFSQYQLAGLLQRRRLNQRLKGVEQEMSQQSSAGLELPQDSEHSVETRRLVSEDSSHYILIKGPQKSTTVPESQAADTSSGPLTNHGKSKGQPESLWPQITVESPEENRPSSSKPSLPGRGRPSDCQPPSPRTLQAIQAAMVDSSSEEDDPERRDAPGSPWGDMSPRTLLAVQTAMQEEDMVLTQPQKGQEVCRKLPEMGPCTSKELQHLNTAPALEQSNLFTDIHESFSACGGTVSSSEEEQDGGAGDTHVRSQKQLSKNVHIQEQEGGASLRALGAIQRGTNLAEEQRSCTEEEDVVECVGVHNKADLQGDGESVEKVMSTNTLAINTPSDTKGRTITLSDDESSEPQSTAQSPQPVSGLSERHDVISTIQTTSEDNPEKLRFPRNVPQGNGHGMKLGEKKGTQSPDGQEKSESESESESGESSTEENFIEVSEGEEEGAEPHPGESLLKRDAASSPVKRPEASSPVKPEDLIQKEKMDEAMMEVPEGQSRTSQNGEEKDVKGLSPPPPTNDWEHIDLAELRQLESSLEVEQNSLRGQQQQQERGAATVTGQMCQESQELLRLFGIPFLVAPMEAEAQCAALDRAELTHGTITDDSDIWLFGGRHVFKNFFSQNKYVEHYQLMDLKNQLGLDRFKLINLAYLLGSDYTEGIPGVGYVTGMEILNEFPGPTTEPLIQFSNWWSEAQENKKLVANPKDSKVKRKLRALKLQTGFPNPAVAQAYLQPAVDPSEASFSWGRPHLDLLKEFCHNRFGWSRKKTDEALQPVLKQLSSQQTQLRIDSFFRMEQQESQQIQSQRLRRAVTCMKRKEREEEQEEEEEDEDMKGTKKGRPGRSEQNREPMSCSVAFEGGFMGSEGTGANSGRLEEPVGMDCKSTAPTPKVKTQESVQKNCPQKAVLIDSSSSDSVRKDFKSTAPTPEKKVKTQESIQKNCPQKAVLIDSSSSDSVRKDCKSTAPTPEKKVKTQESVQKNCPQKAVLIDSSSSDSVGKDCKSTVPTPEKKVKTQESVQKNCPQKAVLIDSSSSDSVGKDCKSTAPTPEKKVKTQESIQKHCPQKAVLIDSSSSDSDSESGWAVPMVTAQSVFNNKPQRKGRRGGRGKGRSGL</sequence>
<feature type="region of interest" description="Disordered" evidence="15">
    <location>
        <begin position="465"/>
        <end position="500"/>
    </location>
</feature>
<proteinExistence type="inferred from homology"/>
<dbReference type="InterPro" id="IPR019974">
    <property type="entry name" value="XPG_CS"/>
</dbReference>
<feature type="compositionally biased region" description="Basic residues" evidence="15">
    <location>
        <begin position="1321"/>
        <end position="1337"/>
    </location>
</feature>
<evidence type="ECO:0000256" key="15">
    <source>
        <dbReference type="SAM" id="MobiDB-lite"/>
    </source>
</evidence>
<evidence type="ECO:0000313" key="21">
    <source>
        <dbReference type="RefSeq" id="XP_042560870.1"/>
    </source>
</evidence>
<dbReference type="Pfam" id="PF00867">
    <property type="entry name" value="XPG_I"/>
    <property type="match status" value="1"/>
</dbReference>
<evidence type="ECO:0000259" key="17">
    <source>
        <dbReference type="SMART" id="SM00485"/>
    </source>
</evidence>
<keyword evidence="9" id="KW-0227">DNA damage</keyword>
<dbReference type="Pfam" id="PF00752">
    <property type="entry name" value="XPG_N"/>
    <property type="match status" value="1"/>
</dbReference>
<evidence type="ECO:0000256" key="7">
    <source>
        <dbReference type="ARBA" id="ARBA00022723"/>
    </source>
</evidence>
<evidence type="ECO:0000313" key="19">
    <source>
        <dbReference type="RefSeq" id="XP_042560868.1"/>
    </source>
</evidence>
<feature type="compositionally biased region" description="Basic and acidic residues" evidence="15">
    <location>
        <begin position="1140"/>
        <end position="1158"/>
    </location>
</feature>
<evidence type="ECO:0000256" key="14">
    <source>
        <dbReference type="ARBA" id="ARBA00023242"/>
    </source>
</evidence>
<dbReference type="PANTHER" id="PTHR16171">
    <property type="entry name" value="DNA REPAIR PROTEIN COMPLEMENTING XP-G CELLS-RELATED"/>
    <property type="match status" value="1"/>
</dbReference>
<evidence type="ECO:0000313" key="22">
    <source>
        <dbReference type="RefSeq" id="XP_042560871.1"/>
    </source>
</evidence>
<dbReference type="GO" id="GO:0003697">
    <property type="term" value="F:single-stranded DNA binding"/>
    <property type="evidence" value="ECO:0007669"/>
    <property type="project" value="TreeGrafter"/>
</dbReference>
<dbReference type="Proteomes" id="UP000515152">
    <property type="component" value="Unplaced"/>
</dbReference>
<dbReference type="GO" id="GO:0016788">
    <property type="term" value="F:hydrolase activity, acting on ester bonds"/>
    <property type="evidence" value="ECO:0007669"/>
    <property type="project" value="InterPro"/>
</dbReference>
<comment type="subcellular location">
    <subcellularLocation>
        <location evidence="3">Chromosome</location>
    </subcellularLocation>
    <subcellularLocation>
        <location evidence="2">Nucleus</location>
    </subcellularLocation>
</comment>
<keyword evidence="6" id="KW-0540">Nuclease</keyword>
<dbReference type="GO" id="GO:0046872">
    <property type="term" value="F:metal ion binding"/>
    <property type="evidence" value="ECO:0007669"/>
    <property type="project" value="UniProtKB-KW"/>
</dbReference>
<keyword evidence="14" id="KW-0539">Nucleus</keyword>
<feature type="domain" description="XPG N-terminal" evidence="17">
    <location>
        <begin position="1"/>
        <end position="98"/>
    </location>
</feature>
<protein>
    <submittedName>
        <fullName evidence="19 20">DNA excision repair protein ERCC-5 isoform X1</fullName>
    </submittedName>
</protein>
<organism evidence="18 20">
    <name type="scientific">Clupea harengus</name>
    <name type="common">Atlantic herring</name>
    <dbReference type="NCBI Taxonomy" id="7950"/>
    <lineage>
        <taxon>Eukaryota</taxon>
        <taxon>Metazoa</taxon>
        <taxon>Chordata</taxon>
        <taxon>Craniata</taxon>
        <taxon>Vertebrata</taxon>
        <taxon>Euteleostomi</taxon>
        <taxon>Actinopterygii</taxon>
        <taxon>Neopterygii</taxon>
        <taxon>Teleostei</taxon>
        <taxon>Clupei</taxon>
        <taxon>Clupeiformes</taxon>
        <taxon>Clupeoidei</taxon>
        <taxon>Clupeidae</taxon>
        <taxon>Clupea</taxon>
    </lineage>
</organism>
<dbReference type="RefSeq" id="XP_042560869.1">
    <property type="nucleotide sequence ID" value="XM_042704935.1"/>
</dbReference>
<dbReference type="KEGG" id="char:122130265"/>
<reference evidence="19 20" key="1">
    <citation type="submission" date="2025-04" db="UniProtKB">
        <authorList>
            <consortium name="RefSeq"/>
        </authorList>
    </citation>
    <scope>IDENTIFICATION</scope>
</reference>
<evidence type="ECO:0000256" key="9">
    <source>
        <dbReference type="ARBA" id="ARBA00022763"/>
    </source>
</evidence>
<evidence type="ECO:0000256" key="10">
    <source>
        <dbReference type="ARBA" id="ARBA00022801"/>
    </source>
</evidence>
<feature type="region of interest" description="Disordered" evidence="15">
    <location>
        <begin position="1042"/>
        <end position="1337"/>
    </location>
</feature>
<feature type="compositionally biased region" description="Basic and acidic residues" evidence="15">
    <location>
        <begin position="274"/>
        <end position="290"/>
    </location>
</feature>
<keyword evidence="18" id="KW-1185">Reference proteome</keyword>
<dbReference type="PANTHER" id="PTHR16171:SF11">
    <property type="entry name" value="DNA EXCISION REPAIR PROTEIN ERCC-5"/>
    <property type="match status" value="1"/>
</dbReference>
<feature type="compositionally biased region" description="Basic and acidic residues" evidence="15">
    <location>
        <begin position="632"/>
        <end position="650"/>
    </location>
</feature>
<feature type="compositionally biased region" description="Polar residues" evidence="15">
    <location>
        <begin position="299"/>
        <end position="317"/>
    </location>
</feature>
<dbReference type="FunFam" id="3.40.50.1010:FF:000023">
    <property type="entry name" value="DNA repair protein complementing XP-G cells"/>
    <property type="match status" value="1"/>
</dbReference>
<accession>A0A8M1KG98</accession>
<dbReference type="FunFam" id="1.10.150.20:FF:000037">
    <property type="entry name" value="DNA repair protein complementing XP-G cells homolog"/>
    <property type="match status" value="1"/>
</dbReference>
<evidence type="ECO:0000256" key="11">
    <source>
        <dbReference type="ARBA" id="ARBA00022842"/>
    </source>
</evidence>
<dbReference type="PROSITE" id="PS00842">
    <property type="entry name" value="XPG_2"/>
    <property type="match status" value="1"/>
</dbReference>
<feature type="region of interest" description="Disordered" evidence="15">
    <location>
        <begin position="256"/>
        <end position="403"/>
    </location>
</feature>
<dbReference type="InterPro" id="IPR008918">
    <property type="entry name" value="HhH2"/>
</dbReference>
<keyword evidence="8" id="KW-0255">Endonuclease</keyword>
<feature type="compositionally biased region" description="Polar residues" evidence="15">
    <location>
        <begin position="489"/>
        <end position="498"/>
    </location>
</feature>
<feature type="compositionally biased region" description="Basic and acidic residues" evidence="15">
    <location>
        <begin position="1221"/>
        <end position="1238"/>
    </location>
</feature>
<dbReference type="InterPro" id="IPR006085">
    <property type="entry name" value="XPG_DNA_repair_N"/>
</dbReference>
<evidence type="ECO:0000313" key="20">
    <source>
        <dbReference type="RefSeq" id="XP_042560869.1"/>
    </source>
</evidence>
<feature type="compositionally biased region" description="Basic and acidic residues" evidence="15">
    <location>
        <begin position="704"/>
        <end position="716"/>
    </location>
</feature>
<keyword evidence="11" id="KW-0460">Magnesium</keyword>
<feature type="compositionally biased region" description="Basic and acidic residues" evidence="15">
    <location>
        <begin position="676"/>
        <end position="689"/>
    </location>
</feature>
<gene>
    <name evidence="19 20 21 22" type="primary">ercc5</name>
</gene>
<evidence type="ECO:0000313" key="18">
    <source>
        <dbReference type="Proteomes" id="UP000515152"/>
    </source>
</evidence>
<feature type="domain" description="XPG-I" evidence="16">
    <location>
        <begin position="798"/>
        <end position="867"/>
    </location>
</feature>
<evidence type="ECO:0000256" key="5">
    <source>
        <dbReference type="ARBA" id="ARBA00022454"/>
    </source>
</evidence>
<keyword evidence="12" id="KW-0238">DNA-binding</keyword>
<dbReference type="GeneID" id="122130265"/>
<dbReference type="InterPro" id="IPR006086">
    <property type="entry name" value="XPG-I_dom"/>
</dbReference>
<keyword evidence="5" id="KW-0158">Chromosome</keyword>
<dbReference type="SMART" id="SM00484">
    <property type="entry name" value="XPGI"/>
    <property type="match status" value="1"/>
</dbReference>
<dbReference type="GeneTree" id="ENSGT00940000163631"/>
<feature type="compositionally biased region" description="Basic and acidic residues" evidence="15">
    <location>
        <begin position="1261"/>
        <end position="1278"/>
    </location>
</feature>
<comment type="cofactor">
    <cofactor evidence="1">
        <name>Mg(2+)</name>
        <dbReference type="ChEBI" id="CHEBI:18420"/>
    </cofactor>
</comment>
<evidence type="ECO:0000256" key="8">
    <source>
        <dbReference type="ARBA" id="ARBA00022759"/>
    </source>
</evidence>
<comment type="similarity">
    <text evidence="4">Belongs to the XPG/RAD2 endonuclease family. XPG subfamily.</text>
</comment>
<evidence type="ECO:0000259" key="16">
    <source>
        <dbReference type="SMART" id="SM00484"/>
    </source>
</evidence>
<evidence type="ECO:0000256" key="2">
    <source>
        <dbReference type="ARBA" id="ARBA00004123"/>
    </source>
</evidence>
<feature type="compositionally biased region" description="Acidic residues" evidence="15">
    <location>
        <begin position="651"/>
        <end position="675"/>
    </location>
</feature>
<dbReference type="RefSeq" id="XP_042560870.1">
    <property type="nucleotide sequence ID" value="XM_042704936.1"/>
</dbReference>
<evidence type="ECO:0000256" key="13">
    <source>
        <dbReference type="ARBA" id="ARBA00023204"/>
    </source>
</evidence>
<feature type="compositionally biased region" description="Basic and acidic residues" evidence="15">
    <location>
        <begin position="1180"/>
        <end position="1198"/>
    </location>
</feature>
<dbReference type="OrthoDB" id="31113at2759"/>
<feature type="compositionally biased region" description="Polar residues" evidence="15">
    <location>
        <begin position="557"/>
        <end position="575"/>
    </location>
</feature>
<dbReference type="GO" id="GO:0006289">
    <property type="term" value="P:nucleotide-excision repair"/>
    <property type="evidence" value="ECO:0007669"/>
    <property type="project" value="UniProtKB-ARBA"/>
</dbReference>
<dbReference type="CTD" id="2073"/>
<evidence type="ECO:0000256" key="1">
    <source>
        <dbReference type="ARBA" id="ARBA00001946"/>
    </source>
</evidence>
<dbReference type="CDD" id="cd09868">
    <property type="entry name" value="PIN_XPG_RAD2"/>
    <property type="match status" value="2"/>
</dbReference>
<dbReference type="GO" id="GO:0009411">
    <property type="term" value="P:response to UV"/>
    <property type="evidence" value="ECO:0007669"/>
    <property type="project" value="UniProtKB-ARBA"/>
</dbReference>
<dbReference type="GO" id="GO:0005634">
    <property type="term" value="C:nucleus"/>
    <property type="evidence" value="ECO:0007669"/>
    <property type="project" value="UniProtKB-SubCell"/>
</dbReference>
<evidence type="ECO:0000256" key="4">
    <source>
        <dbReference type="ARBA" id="ARBA00005283"/>
    </source>
</evidence>
<dbReference type="RefSeq" id="XP_042560871.1">
    <property type="nucleotide sequence ID" value="XM_042704937.1"/>
</dbReference>